<protein>
    <submittedName>
        <fullName evidence="7">Uncharacterized protein</fullName>
    </submittedName>
</protein>
<evidence type="ECO:0000256" key="5">
    <source>
        <dbReference type="SAM" id="Coils"/>
    </source>
</evidence>
<feature type="region of interest" description="Disordered" evidence="6">
    <location>
        <begin position="1273"/>
        <end position="1397"/>
    </location>
</feature>
<keyword evidence="3" id="KW-0505">Motor protein</keyword>
<accession>A0A1Q9CKH5</accession>
<dbReference type="PANTHER" id="PTHR47970:SF12">
    <property type="entry name" value="KINESIN FAMILY MEMBER 11"/>
    <property type="match status" value="1"/>
</dbReference>
<organism evidence="7 8">
    <name type="scientific">Symbiodinium microadriaticum</name>
    <name type="common">Dinoflagellate</name>
    <name type="synonym">Zooxanthella microadriatica</name>
    <dbReference type="NCBI Taxonomy" id="2951"/>
    <lineage>
        <taxon>Eukaryota</taxon>
        <taxon>Sar</taxon>
        <taxon>Alveolata</taxon>
        <taxon>Dinophyceae</taxon>
        <taxon>Suessiales</taxon>
        <taxon>Symbiodiniaceae</taxon>
        <taxon>Symbiodinium</taxon>
    </lineage>
</organism>
<evidence type="ECO:0000313" key="7">
    <source>
        <dbReference type="EMBL" id="OLP83367.1"/>
    </source>
</evidence>
<keyword evidence="5" id="KW-0175">Coiled coil</keyword>
<keyword evidence="8" id="KW-1185">Reference proteome</keyword>
<dbReference type="PANTHER" id="PTHR47970">
    <property type="entry name" value="KINESIN-LIKE PROTEIN KIF11"/>
    <property type="match status" value="1"/>
</dbReference>
<evidence type="ECO:0000256" key="6">
    <source>
        <dbReference type="SAM" id="MobiDB-lite"/>
    </source>
</evidence>
<keyword evidence="4" id="KW-0206">Cytoskeleton</keyword>
<feature type="coiled-coil region" evidence="5">
    <location>
        <begin position="576"/>
        <end position="610"/>
    </location>
</feature>
<comment type="caution">
    <text evidence="7">The sequence shown here is derived from an EMBL/GenBank/DDBJ whole genome shotgun (WGS) entry which is preliminary data.</text>
</comment>
<dbReference type="GO" id="GO:0005876">
    <property type="term" value="C:spindle microtubule"/>
    <property type="evidence" value="ECO:0007669"/>
    <property type="project" value="TreeGrafter"/>
</dbReference>
<dbReference type="InterPro" id="IPR047149">
    <property type="entry name" value="KIF11-like"/>
</dbReference>
<sequence>MPASAPSALSASEFLGAASAGIPAERPEPWKMPDEAPSSAAGEFRDYGGRRGRQQQVAQVQEVQSWRRAAGSDAGASDGLGVGSELPAQLVLRVQVPDEELLTDQDMEGLDDYTVRRILRILAKGFEAGTVTTSLKATLWGILLMEWQLRLQKTGTDEKMLRIMENAGWAQRSPLQWCYTEWNPEQGKALPSRKDNLPHEEAKTALARLIKSTARTMWSQSLKPLKPDIQAEAIVMLLTLAVCHRAMEIYQDLDSRQPGKQQRGQAGRTETEAVRSEAAISLARGGQDVVMILQAHEDEMKSIKDLHADFRNRHGASDQHHANMQQRVDYLEKMMGDSADKHAAHVKQLEELRRSHDDMRNRHGASDQHHASVQQRVDYLEKMMGDSADKHAAQVKQLEELRRSHDDIRKKHGANDQYHASVQQRVDYLEKMLGDSADKHVAHVKQLEELRRSHDDAHGRHANVAQALKDKHASVEERLKFLEQAIGDSADRHSQELKQTKMQLEALHGKLSDEQGLREGRDKHHATLEERMRYLEQALGDSADKHSRELKAHKDGRDKQHASLEEKVKYIEKLIGDSADEHAKKLEAHKRDLEAELEQKQQAHHAATGSLADRLQYLERWLVRRAAWFSTSSDWNWRSDIEVFTSGDFIGIGRDGCGGPIVTSLEPLAWAQMEEATTAVQLFSRIQRLRIGAAVVSSVDAALSSHLDAAARSNRTSSDGARRSGLCSRSHNGRAGPHQQAQLGQMLRHHRREQRSWLKAAWSAWKARSSWTQAMHLLQADLGRAEAKLQCWHRWRKAVQVARREDSRAAVMADLLAARERSQEALQESFRCRAEEKGLHLKRLENRLLRGQRHLLRLRSWRSWKKQAFVSRKAAISSRRKDSLCSAMQRQSDSAKLRAIQRAWCELAAICKQQRQDVACFVKFKTLHFCCEQKNFKEFVLLTWFLAMHRTQIRRQKLLHRHQQRLLRAMRSVSAQRSAALTQHCTLVRVLRSWRRATEEQTLLDHAASARRQEACHGLISIVRKLELSRATLACCLLQWSRLRVSERFDPGSALHEVEAMQEWQDLRVQAVAETFEPPPLSCGDYTLHLRMAESSIGLEELHSQLRNKAGQQVACLTGVYIFRGGDDSFLQLCGCDSAPEALRSLAPILFNEFGRPLDALKQRCGVRARTAGFLWLSSVQAPNLDPSMKREFAQKVFECLGGAMKRLSLVVCPFQEDLADFGFQSAEMPGAHLCLWDKSKDGVPAVPDASMVPQALPADVGNVIAFEADETSCDSNGLNVSKPVPLQEQGEENKLSVGPEDAPEVPADGPLKEGPQASAPKAHQVPVPVFVKIEAKTARSHGTESDSTGAQKRKPTTPTPPRNDKSPGCGQKRKLSMTPPRLPDARRSRNVPDVPQSISLPFGGFAEKVGPSWWTPRVQLALTYAAGFGAALLMLQADQFENGRPGKVFWGSKHLPNRIQEQGAHKSFLRGMAELARIIHAVNRDAEPPMASLIMQVVSPLSSVRRKFGIEEQHRHSLSHFFGKGGQVEQVLRAVVDEAEAFCASVAEAEDSSDTASGKLSQSDWAFCYRALPQVEADRHNLVSFRERLCGASVSWVQKLRSCLEAEVEAEIEEKRRLQESILSTQRSEQLKRFETGACLLEILFQKQTAAAKHGSLRQWRLWSAGMEVAMLARHAEEQSSRLRDLEEEAAQPQ</sequence>
<keyword evidence="2" id="KW-0963">Cytoplasm</keyword>
<dbReference type="GO" id="GO:0008574">
    <property type="term" value="F:plus-end-directed microtubule motor activity"/>
    <property type="evidence" value="ECO:0007669"/>
    <property type="project" value="TreeGrafter"/>
</dbReference>
<name>A0A1Q9CKH5_SYMMI</name>
<dbReference type="GO" id="GO:0072686">
    <property type="term" value="C:mitotic spindle"/>
    <property type="evidence" value="ECO:0007669"/>
    <property type="project" value="TreeGrafter"/>
</dbReference>
<feature type="compositionally biased region" description="Basic and acidic residues" evidence="6">
    <location>
        <begin position="25"/>
        <end position="34"/>
    </location>
</feature>
<evidence type="ECO:0000256" key="2">
    <source>
        <dbReference type="ARBA" id="ARBA00022490"/>
    </source>
</evidence>
<dbReference type="Proteomes" id="UP000186817">
    <property type="component" value="Unassembled WGS sequence"/>
</dbReference>
<feature type="region of interest" description="Disordered" evidence="6">
    <location>
        <begin position="713"/>
        <end position="744"/>
    </location>
</feature>
<feature type="region of interest" description="Disordered" evidence="6">
    <location>
        <begin position="19"/>
        <end position="54"/>
    </location>
</feature>
<dbReference type="OrthoDB" id="419769at2759"/>
<evidence type="ECO:0000256" key="4">
    <source>
        <dbReference type="ARBA" id="ARBA00023212"/>
    </source>
</evidence>
<evidence type="ECO:0000256" key="3">
    <source>
        <dbReference type="ARBA" id="ARBA00023175"/>
    </source>
</evidence>
<comment type="subcellular location">
    <subcellularLocation>
        <location evidence="1">Cytoplasm</location>
        <location evidence="1">Cytoskeleton</location>
    </subcellularLocation>
</comment>
<feature type="compositionally biased region" description="Basic and acidic residues" evidence="6">
    <location>
        <begin position="1334"/>
        <end position="1345"/>
    </location>
</feature>
<evidence type="ECO:0000256" key="1">
    <source>
        <dbReference type="ARBA" id="ARBA00004245"/>
    </source>
</evidence>
<evidence type="ECO:0000313" key="8">
    <source>
        <dbReference type="Proteomes" id="UP000186817"/>
    </source>
</evidence>
<gene>
    <name evidence="7" type="ORF">AK812_SmicGene35882</name>
</gene>
<proteinExistence type="predicted"/>
<feature type="region of interest" description="Disordered" evidence="6">
    <location>
        <begin position="254"/>
        <end position="273"/>
    </location>
</feature>
<dbReference type="EMBL" id="LSRX01001121">
    <property type="protein sequence ID" value="OLP83367.1"/>
    <property type="molecule type" value="Genomic_DNA"/>
</dbReference>
<reference evidence="7 8" key="1">
    <citation type="submission" date="2016-02" db="EMBL/GenBank/DDBJ databases">
        <title>Genome analysis of coral dinoflagellate symbionts highlights evolutionary adaptations to a symbiotic lifestyle.</title>
        <authorList>
            <person name="Aranda M."/>
            <person name="Li Y."/>
            <person name="Liew Y.J."/>
            <person name="Baumgarten S."/>
            <person name="Simakov O."/>
            <person name="Wilson M."/>
            <person name="Piel J."/>
            <person name="Ashoor H."/>
            <person name="Bougouffa S."/>
            <person name="Bajic V.B."/>
            <person name="Ryu T."/>
            <person name="Ravasi T."/>
            <person name="Bayer T."/>
            <person name="Micklem G."/>
            <person name="Kim H."/>
            <person name="Bhak J."/>
            <person name="Lajeunesse T.C."/>
            <person name="Voolstra C.R."/>
        </authorList>
    </citation>
    <scope>NUCLEOTIDE SEQUENCE [LARGE SCALE GENOMIC DNA]</scope>
    <source>
        <strain evidence="7 8">CCMP2467</strain>
    </source>
</reference>
<feature type="coiled-coil region" evidence="5">
    <location>
        <begin position="465"/>
        <end position="514"/>
    </location>
</feature>
<dbReference type="GO" id="GO:0090307">
    <property type="term" value="P:mitotic spindle assembly"/>
    <property type="evidence" value="ECO:0007669"/>
    <property type="project" value="TreeGrafter"/>
</dbReference>
<dbReference type="GO" id="GO:0051231">
    <property type="term" value="P:spindle elongation"/>
    <property type="evidence" value="ECO:0007669"/>
    <property type="project" value="TreeGrafter"/>
</dbReference>